<dbReference type="Proteomes" id="UP000818029">
    <property type="component" value="Chromosome D01"/>
</dbReference>
<proteinExistence type="predicted"/>
<keyword evidence="2" id="KW-0611">Plant defense</keyword>
<dbReference type="KEGG" id="ghi:107933066"/>
<reference evidence="3" key="1">
    <citation type="journal article" date="2020" name="Nat. Genet.">
        <title>Genomic diversifications of five Gossypium allopolyploid species and their impact on cotton improvement.</title>
        <authorList>
            <person name="Chen Z.J."/>
            <person name="Sreedasyam A."/>
            <person name="Ando A."/>
            <person name="Song Q."/>
            <person name="De Santiago L.M."/>
            <person name="Hulse-Kemp A.M."/>
            <person name="Ding M."/>
            <person name="Ye W."/>
            <person name="Kirkbride R.C."/>
            <person name="Jenkins J."/>
            <person name="Plott C."/>
            <person name="Lovell J."/>
            <person name="Lin Y.M."/>
            <person name="Vaughn R."/>
            <person name="Liu B."/>
            <person name="Simpson S."/>
            <person name="Scheffler B.E."/>
            <person name="Wen L."/>
            <person name="Saski C.A."/>
            <person name="Grover C.E."/>
            <person name="Hu G."/>
            <person name="Conover J.L."/>
            <person name="Carlson J.W."/>
            <person name="Shu S."/>
            <person name="Boston L.B."/>
            <person name="Williams M."/>
            <person name="Peterson D.G."/>
            <person name="McGee K."/>
            <person name="Jones D.C."/>
            <person name="Wendel J.F."/>
            <person name="Stelly D.M."/>
            <person name="Grimwood J."/>
            <person name="Schmutz J."/>
        </authorList>
    </citation>
    <scope>NUCLEOTIDE SEQUENCE [LARGE SCALE GENOMIC DNA]</scope>
    <source>
        <strain evidence="3">cv. TM-1</strain>
    </source>
</reference>
<dbReference type="AlphaFoldDB" id="A0A1U8M1M2"/>
<dbReference type="PANTHER" id="PTHR33463:SF220">
    <property type="entry name" value="NB-ARC DOMAIN-CONTAINING PROTEIN"/>
    <property type="match status" value="1"/>
</dbReference>
<evidence type="ECO:0000256" key="1">
    <source>
        <dbReference type="ARBA" id="ARBA00022614"/>
    </source>
</evidence>
<dbReference type="InterPro" id="IPR050905">
    <property type="entry name" value="Plant_NBS-LRR"/>
</dbReference>
<evidence type="ECO:0000313" key="3">
    <source>
        <dbReference type="Proteomes" id="UP000818029"/>
    </source>
</evidence>
<evidence type="ECO:0000313" key="4">
    <source>
        <dbReference type="RefSeq" id="XP_016720706.2"/>
    </source>
</evidence>
<dbReference type="PaxDb" id="3635-A0A1U8M1M2"/>
<protein>
    <submittedName>
        <fullName evidence="4">Disease resistance protein RFL1-like</fullName>
    </submittedName>
</protein>
<dbReference type="SUPFAM" id="SSF52058">
    <property type="entry name" value="L domain-like"/>
    <property type="match status" value="1"/>
</dbReference>
<dbReference type="InterPro" id="IPR036388">
    <property type="entry name" value="WH-like_DNA-bd_sf"/>
</dbReference>
<name>A0A1U8M1M2_GOSHI</name>
<keyword evidence="3" id="KW-1185">Reference proteome</keyword>
<evidence type="ECO:0000256" key="2">
    <source>
        <dbReference type="ARBA" id="ARBA00022821"/>
    </source>
</evidence>
<dbReference type="PANTHER" id="PTHR33463">
    <property type="entry name" value="NB-ARC DOMAIN-CONTAINING PROTEIN-RELATED"/>
    <property type="match status" value="1"/>
</dbReference>
<dbReference type="SMR" id="A0A1U8M1M2"/>
<gene>
    <name evidence="4" type="primary">LOC107933066</name>
</gene>
<organism evidence="3 4">
    <name type="scientific">Gossypium hirsutum</name>
    <name type="common">Upland cotton</name>
    <name type="synonym">Gossypium mexicanum</name>
    <dbReference type="NCBI Taxonomy" id="3635"/>
    <lineage>
        <taxon>Eukaryota</taxon>
        <taxon>Viridiplantae</taxon>
        <taxon>Streptophyta</taxon>
        <taxon>Embryophyta</taxon>
        <taxon>Tracheophyta</taxon>
        <taxon>Spermatophyta</taxon>
        <taxon>Magnoliopsida</taxon>
        <taxon>eudicotyledons</taxon>
        <taxon>Gunneridae</taxon>
        <taxon>Pentapetalae</taxon>
        <taxon>rosids</taxon>
        <taxon>malvids</taxon>
        <taxon>Malvales</taxon>
        <taxon>Malvaceae</taxon>
        <taxon>Malvoideae</taxon>
        <taxon>Gossypium</taxon>
    </lineage>
</organism>
<accession>A0A1U8M1M2</accession>
<dbReference type="Gene3D" id="1.10.10.10">
    <property type="entry name" value="Winged helix-like DNA-binding domain superfamily/Winged helix DNA-binding domain"/>
    <property type="match status" value="1"/>
</dbReference>
<dbReference type="Gene3D" id="3.80.10.10">
    <property type="entry name" value="Ribonuclease Inhibitor"/>
    <property type="match status" value="1"/>
</dbReference>
<dbReference type="GO" id="GO:0006952">
    <property type="term" value="P:defense response"/>
    <property type="evidence" value="ECO:0007669"/>
    <property type="project" value="UniProtKB-KW"/>
</dbReference>
<dbReference type="GeneID" id="107933066"/>
<sequence>MLLKFLRQSAASVFPGVGKEMYPKLKFSYDSLTSERVKSCFLYCSFLPEDHPIQRDELIHCWIGEGFMDEHTDLSTARNQGRFIIGVQLKELPEAEKWEEITGMSLMDNQIENLTEILECPNLQTLFLSNNDLKGSRLARQYEFVRIARRNCKVGFTRTSQPVIHKNKKVAGRIEGPGKAEIFESRVDTRSRNDPTTTYIQFLQVASTENDEMWLWIDSRPLNILALVNLQNLYSIKCTNCMDLKEVKIESNIVEGARYFHSLCFKEIISEEKLDEVTDSKANTNLFSRLEELDLCRLPKMKTISYHALPFPQLKKISIVKCPMLKKLPLNSNSAKGQRLIIKGEKGWWKDVEWEDESTRTAFLPSFKPQ</sequence>
<dbReference type="InterPro" id="IPR032675">
    <property type="entry name" value="LRR_dom_sf"/>
</dbReference>
<dbReference type="RefSeq" id="XP_016720706.2">
    <property type="nucleotide sequence ID" value="XM_016865217.2"/>
</dbReference>
<dbReference type="STRING" id="3635.A0A1U8M1M2"/>
<reference evidence="4" key="2">
    <citation type="submission" date="2025-08" db="UniProtKB">
        <authorList>
            <consortium name="RefSeq"/>
        </authorList>
    </citation>
    <scope>IDENTIFICATION</scope>
</reference>
<keyword evidence="1" id="KW-0433">Leucine-rich repeat</keyword>